<evidence type="ECO:0000256" key="1">
    <source>
        <dbReference type="ARBA" id="ARBA00008999"/>
    </source>
</evidence>
<dbReference type="EMBL" id="JARKIK010000008">
    <property type="protein sequence ID" value="KAK8750045.1"/>
    <property type="molecule type" value="Genomic_DNA"/>
</dbReference>
<accession>A0AAW0XZR0</accession>
<name>A0AAW0XZR0_CHEQU</name>
<dbReference type="AlphaFoldDB" id="A0AAW0XZR0"/>
<dbReference type="PANTHER" id="PTHR13195">
    <property type="entry name" value="PSEUDOURIDINE SYNTHASE-RELATED"/>
    <property type="match status" value="1"/>
</dbReference>
<dbReference type="GO" id="GO:0009982">
    <property type="term" value="F:pseudouridine synthase activity"/>
    <property type="evidence" value="ECO:0007669"/>
    <property type="project" value="InterPro"/>
</dbReference>
<dbReference type="GO" id="GO:0003723">
    <property type="term" value="F:RNA binding"/>
    <property type="evidence" value="ECO:0007669"/>
    <property type="project" value="InterPro"/>
</dbReference>
<dbReference type="EMBL" id="JARKIK010000008">
    <property type="protein sequence ID" value="KAK8750043.1"/>
    <property type="molecule type" value="Genomic_DNA"/>
</dbReference>
<dbReference type="Gene3D" id="3.30.2350.10">
    <property type="entry name" value="Pseudouridine synthase"/>
    <property type="match status" value="1"/>
</dbReference>
<evidence type="ECO:0000259" key="2">
    <source>
        <dbReference type="Pfam" id="PF01509"/>
    </source>
</evidence>
<dbReference type="InterPro" id="IPR002501">
    <property type="entry name" value="PsdUridine_synth_N"/>
</dbReference>
<dbReference type="Proteomes" id="UP001445076">
    <property type="component" value="Unassembled WGS sequence"/>
</dbReference>
<keyword evidence="4" id="KW-1185">Reference proteome</keyword>
<evidence type="ECO:0000313" key="3">
    <source>
        <dbReference type="EMBL" id="KAK8750043.1"/>
    </source>
</evidence>
<dbReference type="PANTHER" id="PTHR13195:SF0">
    <property type="entry name" value="PSEUDOURIDYLATE SYNTHASE TRUB2, MITOCHONDRIAL"/>
    <property type="match status" value="1"/>
</dbReference>
<dbReference type="GO" id="GO:0006396">
    <property type="term" value="P:RNA processing"/>
    <property type="evidence" value="ECO:0007669"/>
    <property type="project" value="InterPro"/>
</dbReference>
<dbReference type="InterPro" id="IPR020103">
    <property type="entry name" value="PsdUridine_synth_cat_dom_sf"/>
</dbReference>
<organism evidence="3 4">
    <name type="scientific">Cherax quadricarinatus</name>
    <name type="common">Australian red claw crayfish</name>
    <dbReference type="NCBI Taxonomy" id="27406"/>
    <lineage>
        <taxon>Eukaryota</taxon>
        <taxon>Metazoa</taxon>
        <taxon>Ecdysozoa</taxon>
        <taxon>Arthropoda</taxon>
        <taxon>Crustacea</taxon>
        <taxon>Multicrustacea</taxon>
        <taxon>Malacostraca</taxon>
        <taxon>Eumalacostraca</taxon>
        <taxon>Eucarida</taxon>
        <taxon>Decapoda</taxon>
        <taxon>Pleocyemata</taxon>
        <taxon>Astacidea</taxon>
        <taxon>Parastacoidea</taxon>
        <taxon>Parastacidae</taxon>
        <taxon>Cherax</taxon>
    </lineage>
</organism>
<gene>
    <name evidence="3" type="ORF">OTU49_015209</name>
</gene>
<dbReference type="Pfam" id="PF01509">
    <property type="entry name" value="TruB_N"/>
    <property type="match status" value="1"/>
</dbReference>
<protein>
    <recommendedName>
        <fullName evidence="2">Pseudouridine synthase II N-terminal domain-containing protein</fullName>
    </recommendedName>
</protein>
<dbReference type="InterPro" id="IPR039048">
    <property type="entry name" value="Trub2"/>
</dbReference>
<dbReference type="GO" id="GO:0001522">
    <property type="term" value="P:pseudouridine synthesis"/>
    <property type="evidence" value="ECO:0007669"/>
    <property type="project" value="InterPro"/>
</dbReference>
<dbReference type="SUPFAM" id="SSF55120">
    <property type="entry name" value="Pseudouridine synthase"/>
    <property type="match status" value="1"/>
</dbReference>
<reference evidence="3" key="2">
    <citation type="submission" date="2024-01" db="EMBL/GenBank/DDBJ databases">
        <authorList>
            <person name="He J."/>
            <person name="Wang M."/>
            <person name="Zheng J."/>
            <person name="Liu Z."/>
        </authorList>
    </citation>
    <scope>NUCLEOTIDE SEQUENCE</scope>
    <source>
        <strain evidence="3">ZL_2023a</strain>
        <tissue evidence="3">Muscle</tissue>
    </source>
</reference>
<reference evidence="3 4" key="1">
    <citation type="journal article" date="2024" name="BMC Genomics">
        <title>Genome assembly of redclaw crayfish (Cherax quadricarinatus) provides insights into its immune adaptation and hypoxia tolerance.</title>
        <authorList>
            <person name="Liu Z."/>
            <person name="Zheng J."/>
            <person name="Li H."/>
            <person name="Fang K."/>
            <person name="Wang S."/>
            <person name="He J."/>
            <person name="Zhou D."/>
            <person name="Weng S."/>
            <person name="Chi M."/>
            <person name="Gu Z."/>
            <person name="He J."/>
            <person name="Li F."/>
            <person name="Wang M."/>
        </authorList>
    </citation>
    <scope>NUCLEOTIDE SEQUENCE [LARGE SCALE GENOMIC DNA]</scope>
    <source>
        <strain evidence="3">ZL_2023a</strain>
    </source>
</reference>
<sequence length="320" mass="35686">MANLARLVQYGPEAWNLLQGVFCVYKPADMTVGYLRKVIISNMCRDLNLLDPRPATLHMAIEGSVGDKLVITQRENFADNSLVLGPRYQAVDFKLSSALHLHKNISGVCVLGINSGSKRTHTVREARLIRAYTVSGQFGRATDTHFHDGKVVEKSRYTHMTRGKLLKAIMSIQSAHQHKAINFLGLDPHSQEAYEALSSEGLVRPARNSPPMIYGLSIVDFDLPSFTLEVLCINETCDYLKLLIHDLGLQLKTSAVCTQVRCIRHGPWTLHHALLRKHWSLEHIINNIGVCNPMAKTVTPKVASLVNTKNVNTGYLSNEK</sequence>
<comment type="similarity">
    <text evidence="1">Belongs to the pseudouridine synthase TruB family.</text>
</comment>
<proteinExistence type="inferred from homology"/>
<evidence type="ECO:0000313" key="4">
    <source>
        <dbReference type="Proteomes" id="UP001445076"/>
    </source>
</evidence>
<feature type="domain" description="Pseudouridine synthase II N-terminal" evidence="2">
    <location>
        <begin position="103"/>
        <end position="236"/>
    </location>
</feature>
<comment type="caution">
    <text evidence="3">The sequence shown here is derived from an EMBL/GenBank/DDBJ whole genome shotgun (WGS) entry which is preliminary data.</text>
</comment>